<evidence type="ECO:0000313" key="8">
    <source>
        <dbReference type="EMBL" id="CAJ1384123.1"/>
    </source>
</evidence>
<reference evidence="8" key="1">
    <citation type="submission" date="2023-08" db="EMBL/GenBank/DDBJ databases">
        <authorList>
            <person name="Chen Y."/>
            <person name="Shah S."/>
            <person name="Dougan E. K."/>
            <person name="Thang M."/>
            <person name="Chan C."/>
        </authorList>
    </citation>
    <scope>NUCLEOTIDE SEQUENCE</scope>
</reference>
<accession>A0AA36MZB8</accession>
<proteinExistence type="predicted"/>
<dbReference type="Pfam" id="PF00520">
    <property type="entry name" value="Ion_trans"/>
    <property type="match status" value="1"/>
</dbReference>
<feature type="region of interest" description="Disordered" evidence="5">
    <location>
        <begin position="217"/>
        <end position="238"/>
    </location>
</feature>
<dbReference type="GO" id="GO:0016020">
    <property type="term" value="C:membrane"/>
    <property type="evidence" value="ECO:0007669"/>
    <property type="project" value="UniProtKB-SubCell"/>
</dbReference>
<dbReference type="AlphaFoldDB" id="A0AA36MZB8"/>
<keyword evidence="9" id="KW-1185">Reference proteome</keyword>
<name>A0AA36MZB8_9DINO</name>
<comment type="caution">
    <text evidence="8">The sequence shown here is derived from an EMBL/GenBank/DDBJ whole genome shotgun (WGS) entry which is preliminary data.</text>
</comment>
<dbReference type="InterPro" id="IPR005821">
    <property type="entry name" value="Ion_trans_dom"/>
</dbReference>
<organism evidence="8 9">
    <name type="scientific">Effrenium voratum</name>
    <dbReference type="NCBI Taxonomy" id="2562239"/>
    <lineage>
        <taxon>Eukaryota</taxon>
        <taxon>Sar</taxon>
        <taxon>Alveolata</taxon>
        <taxon>Dinophyceae</taxon>
        <taxon>Suessiales</taxon>
        <taxon>Symbiodiniaceae</taxon>
        <taxon>Effrenium</taxon>
    </lineage>
</organism>
<keyword evidence="2 6" id="KW-0812">Transmembrane</keyword>
<feature type="compositionally biased region" description="Basic and acidic residues" evidence="5">
    <location>
        <begin position="217"/>
        <end position="230"/>
    </location>
</feature>
<dbReference type="Gene3D" id="1.20.120.350">
    <property type="entry name" value="Voltage-gated potassium channels. Chain C"/>
    <property type="match status" value="1"/>
</dbReference>
<feature type="transmembrane region" description="Helical" evidence="6">
    <location>
        <begin position="107"/>
        <end position="128"/>
    </location>
</feature>
<dbReference type="Proteomes" id="UP001178507">
    <property type="component" value="Unassembled WGS sequence"/>
</dbReference>
<evidence type="ECO:0000256" key="4">
    <source>
        <dbReference type="ARBA" id="ARBA00023136"/>
    </source>
</evidence>
<dbReference type="PANTHER" id="PTHR43336">
    <property type="entry name" value="OXYGEN SENSOR HISTIDINE KINASE RESPONSE REGULATOR DEVS/DOSS"/>
    <property type="match status" value="1"/>
</dbReference>
<feature type="transmembrane region" description="Helical" evidence="6">
    <location>
        <begin position="134"/>
        <end position="152"/>
    </location>
</feature>
<sequence>MERRRERLSRTSFNSNSSRVQSVSSYGEEGRSNGVSELSTRDSKIAIRLTSKEIKTEAIRPPLRWYVRCSACLVENTIFISFTTVLTIYALTGDDLRVLMTEKPADLYFNVLVLVCIAIFSFEILISVMGKSDYFLGFFFVLDFISTITLVLDLTWVNDALAGGGSDSGSDSSSLRSGRTARVGAKAARMIRVLRLVRILKLYKALYEADRERLRRRQREREAKDKKANDDEWDEEDAETVVDAEMNATTGQESTLGKKLSEMTTRRVIILILAMLLVLPLLSVDDIQQSPFSAEYGANQVSESFKDYDASGQAVDQQQYYSSLLTYVYYHNWYAGKAAVNPYCPYQDIPSCANGFWGHLYFVGIGGTNSVLVDSKAAKAKVNLTSVLDFNQRSQAEPQAIYNLGVLPGRAQELLAGEWATSCNYADSLLKGVSLISEDVDGAVSYPAACPQDLRVTDSLAYSPVWQTRHSWQEWRFVFYFDVRPFNRETAIFSLATTGVVLVLLLTGSLMFSRDANRLIVSPVEQMIRRVKEIRDNPLIAMKMADDEFKLEELKKFRLRNQGCLTRAFNALISCRCWGGHKEGPMETVILEKTIIKLGSLLALGFGEAGANIISHNMKGSDSAGINAVLPGVRVDCVIGCCRVLDFSTTTEVLQGRIMTFVNQIAEIIHGVVDEFHGSPNKNSGEQFLVIWRMSTDNQEVGDRRAARTRIAEMSIVAFCKIVGALHRSAILADYRTHPGLQYRLQARGSEASEIRVNLSFGLHAGWAIEGAVGSEFKIDASYVSPNVSIASSVERCTQVYGVSVVVAQSCMELCTPEFMSIGRLMDRVLITGSPTPMRLYCVDLDYLSLEIDESPAPPYPLTTKNRYRARQFIANQKQMKWSKDFRMVSAFESDPSIAVMRNRYTTEFFQLFNMGYQNYSQGEWLVARRMLTETKNLLGVEDGPSAALLRYMEDPYQFEVPKNWPQMRDLTLLLS</sequence>
<evidence type="ECO:0000259" key="7">
    <source>
        <dbReference type="Pfam" id="PF00520"/>
    </source>
</evidence>
<dbReference type="InterPro" id="IPR027359">
    <property type="entry name" value="Volt_channel_dom_sf"/>
</dbReference>
<dbReference type="InterPro" id="IPR029787">
    <property type="entry name" value="Nucleotide_cyclase"/>
</dbReference>
<feature type="transmembrane region" description="Helical" evidence="6">
    <location>
        <begin position="491"/>
        <end position="512"/>
    </location>
</feature>
<evidence type="ECO:0000313" key="9">
    <source>
        <dbReference type="Proteomes" id="UP001178507"/>
    </source>
</evidence>
<evidence type="ECO:0000256" key="1">
    <source>
        <dbReference type="ARBA" id="ARBA00004141"/>
    </source>
</evidence>
<feature type="domain" description="Ion transport" evidence="7">
    <location>
        <begin position="78"/>
        <end position="204"/>
    </location>
</feature>
<dbReference type="PANTHER" id="PTHR43336:SF3">
    <property type="entry name" value="GUANYLATE CYCLASE DOMAIN-CONTAINING PROTEIN"/>
    <property type="match status" value="1"/>
</dbReference>
<evidence type="ECO:0000256" key="5">
    <source>
        <dbReference type="SAM" id="MobiDB-lite"/>
    </source>
</evidence>
<feature type="compositionally biased region" description="Low complexity" evidence="5">
    <location>
        <begin position="12"/>
        <end position="25"/>
    </location>
</feature>
<dbReference type="GO" id="GO:0005216">
    <property type="term" value="F:monoatomic ion channel activity"/>
    <property type="evidence" value="ECO:0007669"/>
    <property type="project" value="InterPro"/>
</dbReference>
<keyword evidence="4 6" id="KW-0472">Membrane</keyword>
<keyword evidence="3 6" id="KW-1133">Transmembrane helix</keyword>
<comment type="subcellular location">
    <subcellularLocation>
        <location evidence="1">Membrane</location>
        <topology evidence="1">Multi-pass membrane protein</topology>
    </subcellularLocation>
</comment>
<gene>
    <name evidence="8" type="ORF">EVOR1521_LOCUS11046</name>
</gene>
<evidence type="ECO:0000256" key="6">
    <source>
        <dbReference type="SAM" id="Phobius"/>
    </source>
</evidence>
<dbReference type="Gene3D" id="3.30.70.1230">
    <property type="entry name" value="Nucleotide cyclase"/>
    <property type="match status" value="1"/>
</dbReference>
<protein>
    <recommendedName>
        <fullName evidence="7">Ion transport domain-containing protein</fullName>
    </recommendedName>
</protein>
<feature type="transmembrane region" description="Helical" evidence="6">
    <location>
        <begin position="268"/>
        <end position="284"/>
    </location>
</feature>
<dbReference type="EMBL" id="CAUJNA010001087">
    <property type="protein sequence ID" value="CAJ1384123.1"/>
    <property type="molecule type" value="Genomic_DNA"/>
</dbReference>
<feature type="region of interest" description="Disordered" evidence="5">
    <location>
        <begin position="1"/>
        <end position="37"/>
    </location>
</feature>
<dbReference type="SUPFAM" id="SSF55073">
    <property type="entry name" value="Nucleotide cyclase"/>
    <property type="match status" value="1"/>
</dbReference>
<evidence type="ECO:0000256" key="2">
    <source>
        <dbReference type="ARBA" id="ARBA00022692"/>
    </source>
</evidence>
<evidence type="ECO:0000256" key="3">
    <source>
        <dbReference type="ARBA" id="ARBA00022989"/>
    </source>
</evidence>